<comment type="caution">
    <text evidence="1">The sequence shown here is derived from an EMBL/GenBank/DDBJ whole genome shotgun (WGS) entry which is preliminary data.</text>
</comment>
<reference evidence="1 2" key="1">
    <citation type="submission" date="2023-02" db="EMBL/GenBank/DDBJ databases">
        <title>LHISI_Scaffold_Assembly.</title>
        <authorList>
            <person name="Stuart O.P."/>
            <person name="Cleave R."/>
            <person name="Magrath M.J.L."/>
            <person name="Mikheyev A.S."/>
        </authorList>
    </citation>
    <scope>NUCLEOTIDE SEQUENCE [LARGE SCALE GENOMIC DNA]</scope>
    <source>
        <strain evidence="1">Daus_M_001</strain>
        <tissue evidence="1">Leg muscle</tissue>
    </source>
</reference>
<dbReference type="Proteomes" id="UP001159363">
    <property type="component" value="Chromosome 7"/>
</dbReference>
<gene>
    <name evidence="1" type="ORF">PR048_022084</name>
</gene>
<name>A0ABQ9H029_9NEOP</name>
<keyword evidence="2" id="KW-1185">Reference proteome</keyword>
<dbReference type="EMBL" id="JARBHB010000008">
    <property type="protein sequence ID" value="KAJ8877629.1"/>
    <property type="molecule type" value="Genomic_DNA"/>
</dbReference>
<sequence length="146" mass="17639">MSLAQLFSKENLPTYSLLPLHPHIMLDIWFEDLFEKKTECFCNYYNLNCFLGNVGLWYNQWKKKVSKTELKEIELSALFKETKLFYQIISRCYTPHFHSPAQRSFSTLLIVKTWLWSTMRENQLVCLCMMSEHKKRVLKLRNKFQK</sequence>
<evidence type="ECO:0000313" key="1">
    <source>
        <dbReference type="EMBL" id="KAJ8877629.1"/>
    </source>
</evidence>
<protein>
    <recommendedName>
        <fullName evidence="3">Maturase K</fullName>
    </recommendedName>
</protein>
<evidence type="ECO:0008006" key="3">
    <source>
        <dbReference type="Google" id="ProtNLM"/>
    </source>
</evidence>
<proteinExistence type="predicted"/>
<accession>A0ABQ9H029</accession>
<evidence type="ECO:0000313" key="2">
    <source>
        <dbReference type="Proteomes" id="UP001159363"/>
    </source>
</evidence>
<organism evidence="1 2">
    <name type="scientific">Dryococelus australis</name>
    <dbReference type="NCBI Taxonomy" id="614101"/>
    <lineage>
        <taxon>Eukaryota</taxon>
        <taxon>Metazoa</taxon>
        <taxon>Ecdysozoa</taxon>
        <taxon>Arthropoda</taxon>
        <taxon>Hexapoda</taxon>
        <taxon>Insecta</taxon>
        <taxon>Pterygota</taxon>
        <taxon>Neoptera</taxon>
        <taxon>Polyneoptera</taxon>
        <taxon>Phasmatodea</taxon>
        <taxon>Verophasmatodea</taxon>
        <taxon>Anareolatae</taxon>
        <taxon>Phasmatidae</taxon>
        <taxon>Eurycanthinae</taxon>
        <taxon>Dryococelus</taxon>
    </lineage>
</organism>